<evidence type="ECO:0000256" key="4">
    <source>
        <dbReference type="ARBA" id="ARBA00022670"/>
    </source>
</evidence>
<dbReference type="Proteomes" id="UP000515789">
    <property type="component" value="Chromosome"/>
</dbReference>
<evidence type="ECO:0000256" key="10">
    <source>
        <dbReference type="ARBA" id="ARBA00023136"/>
    </source>
</evidence>
<proteinExistence type="inferred from homology"/>
<dbReference type="SMART" id="SM00228">
    <property type="entry name" value="PDZ"/>
    <property type="match status" value="2"/>
</dbReference>
<dbReference type="EC" id="3.4.24.-" evidence="11"/>
<dbReference type="PANTHER" id="PTHR42837:SF2">
    <property type="entry name" value="MEMBRANE METALLOPROTEASE ARASP2, CHLOROPLASTIC-RELATED"/>
    <property type="match status" value="1"/>
</dbReference>
<dbReference type="GO" id="GO:0006508">
    <property type="term" value="P:proteolysis"/>
    <property type="evidence" value="ECO:0007669"/>
    <property type="project" value="UniProtKB-KW"/>
</dbReference>
<dbReference type="InterPro" id="IPR036034">
    <property type="entry name" value="PDZ_sf"/>
</dbReference>
<evidence type="ECO:0000256" key="5">
    <source>
        <dbReference type="ARBA" id="ARBA00022692"/>
    </source>
</evidence>
<comment type="cofactor">
    <cofactor evidence="1 11">
        <name>Zn(2+)</name>
        <dbReference type="ChEBI" id="CHEBI:29105"/>
    </cofactor>
</comment>
<keyword evidence="8 11" id="KW-1133">Transmembrane helix</keyword>
<keyword evidence="4 13" id="KW-0645">Protease</keyword>
<dbReference type="PROSITE" id="PS50106">
    <property type="entry name" value="PDZ"/>
    <property type="match status" value="2"/>
</dbReference>
<keyword evidence="7 11" id="KW-0862">Zinc</keyword>
<protein>
    <recommendedName>
        <fullName evidence="11">Zinc metalloprotease</fullName>
        <ecNumber evidence="11">3.4.24.-</ecNumber>
    </recommendedName>
</protein>
<feature type="domain" description="PDZ" evidence="12">
    <location>
        <begin position="200"/>
        <end position="281"/>
    </location>
</feature>
<feature type="domain" description="PDZ" evidence="12">
    <location>
        <begin position="140"/>
        <end position="169"/>
    </location>
</feature>
<dbReference type="InterPro" id="IPR001478">
    <property type="entry name" value="PDZ"/>
</dbReference>
<comment type="similarity">
    <text evidence="3 11">Belongs to the peptidase M50B family.</text>
</comment>
<organism evidence="13 14">
    <name type="scientific">Blautia producta</name>
    <dbReference type="NCBI Taxonomy" id="33035"/>
    <lineage>
        <taxon>Bacteria</taxon>
        <taxon>Bacillati</taxon>
        <taxon>Bacillota</taxon>
        <taxon>Clostridia</taxon>
        <taxon>Lachnospirales</taxon>
        <taxon>Lachnospiraceae</taxon>
        <taxon>Blautia</taxon>
    </lineage>
</organism>
<gene>
    <name evidence="13" type="primary">rseP</name>
    <name evidence="13" type="ORF">E5259_10115</name>
</gene>
<keyword evidence="9 11" id="KW-0482">Metalloprotease</keyword>
<dbReference type="AlphaFoldDB" id="A0A7G5MTH9"/>
<evidence type="ECO:0000259" key="12">
    <source>
        <dbReference type="PROSITE" id="PS50106"/>
    </source>
</evidence>
<dbReference type="CDD" id="cd23081">
    <property type="entry name" value="cpPDZ_EcRseP-like"/>
    <property type="match status" value="1"/>
</dbReference>
<dbReference type="EMBL" id="CP039126">
    <property type="protein sequence ID" value="QMW77922.1"/>
    <property type="molecule type" value="Genomic_DNA"/>
</dbReference>
<dbReference type="CDD" id="cd06163">
    <property type="entry name" value="S2P-M50_PDZ_RseP-like"/>
    <property type="match status" value="1"/>
</dbReference>
<feature type="transmembrane region" description="Helical" evidence="11">
    <location>
        <begin position="12"/>
        <end position="36"/>
    </location>
</feature>
<dbReference type="InterPro" id="IPR041489">
    <property type="entry name" value="PDZ_6"/>
</dbReference>
<evidence type="ECO:0000256" key="6">
    <source>
        <dbReference type="ARBA" id="ARBA00022801"/>
    </source>
</evidence>
<evidence type="ECO:0000256" key="3">
    <source>
        <dbReference type="ARBA" id="ARBA00007931"/>
    </source>
</evidence>
<dbReference type="InterPro" id="IPR004387">
    <property type="entry name" value="Pept_M50_Zn"/>
</dbReference>
<dbReference type="GO" id="GO:0016020">
    <property type="term" value="C:membrane"/>
    <property type="evidence" value="ECO:0007669"/>
    <property type="project" value="UniProtKB-SubCell"/>
</dbReference>
<sequence>MNRRLTDGLKAGGRLSFSGIVNILIAVIIFSLIVIFHELGHFLLAKRNGIAVTEFSLGMGPRLISTVKGGTRYSLKLFPIGGSCMMVGEDDDDNSAGSFNNASVWARISVVAAGPIFNFIMAFVCAMIITSVVGYDPASVTAVQEGSAAEAAGLREGDVITEFNGKHISIGRDLSLYQTLHGYQDKAIDMKVKRDGKIIDISFTADSVEKKMLGFTYSSEGPAQIMEIYIDSPMMKAGLQAGDVITGIAGTKISDGQELQTYMEEHPLTGEEITLTVERNGKEREVTAKPQMRTVVSSGFAYNLYREKTGFLGVLKYSAVEVRYWISSTVQSLGLLIKGTFSVNDLSGPVGIVDAIGDSVQEAKSEGSVILGMQMLYWVILLSANLGVMNLLPIPALDGGRLVFLIIEAIRGKEVNRNVEGMIHFAGFVLLMLLMVFVLFNDIKRI</sequence>
<evidence type="ECO:0000313" key="13">
    <source>
        <dbReference type="EMBL" id="QMW77922.1"/>
    </source>
</evidence>
<keyword evidence="5 11" id="KW-0812">Transmembrane</keyword>
<dbReference type="SUPFAM" id="SSF50156">
    <property type="entry name" value="PDZ domain-like"/>
    <property type="match status" value="2"/>
</dbReference>
<evidence type="ECO:0000256" key="8">
    <source>
        <dbReference type="ARBA" id="ARBA00022989"/>
    </source>
</evidence>
<evidence type="ECO:0000256" key="1">
    <source>
        <dbReference type="ARBA" id="ARBA00001947"/>
    </source>
</evidence>
<dbReference type="GO" id="GO:0004222">
    <property type="term" value="F:metalloendopeptidase activity"/>
    <property type="evidence" value="ECO:0007669"/>
    <property type="project" value="InterPro"/>
</dbReference>
<evidence type="ECO:0000313" key="14">
    <source>
        <dbReference type="Proteomes" id="UP000515789"/>
    </source>
</evidence>
<dbReference type="InterPro" id="IPR008915">
    <property type="entry name" value="Peptidase_M50"/>
</dbReference>
<keyword evidence="6 11" id="KW-0378">Hydrolase</keyword>
<dbReference type="NCBIfam" id="TIGR00054">
    <property type="entry name" value="RIP metalloprotease RseP"/>
    <property type="match status" value="1"/>
</dbReference>
<dbReference type="Pfam" id="PF17820">
    <property type="entry name" value="PDZ_6"/>
    <property type="match status" value="2"/>
</dbReference>
<accession>A0A7G5MTH9</accession>
<reference evidence="13 14" key="1">
    <citation type="submission" date="2019-04" db="EMBL/GenBank/DDBJ databases">
        <authorList>
            <person name="Schori C."/>
            <person name="Ahrens C."/>
        </authorList>
    </citation>
    <scope>NUCLEOTIDE SEQUENCE [LARGE SCALE GENOMIC DNA]</scope>
    <source>
        <strain evidence="13 14">DSM 2950</strain>
    </source>
</reference>
<feature type="transmembrane region" description="Helical" evidence="11">
    <location>
        <begin position="104"/>
        <end position="129"/>
    </location>
</feature>
<evidence type="ECO:0000256" key="7">
    <source>
        <dbReference type="ARBA" id="ARBA00022833"/>
    </source>
</evidence>
<keyword evidence="10 11" id="KW-0472">Membrane</keyword>
<evidence type="ECO:0000256" key="2">
    <source>
        <dbReference type="ARBA" id="ARBA00004141"/>
    </source>
</evidence>
<dbReference type="Pfam" id="PF02163">
    <property type="entry name" value="Peptidase_M50"/>
    <property type="match status" value="1"/>
</dbReference>
<dbReference type="GO" id="GO:0046872">
    <property type="term" value="F:metal ion binding"/>
    <property type="evidence" value="ECO:0007669"/>
    <property type="project" value="UniProtKB-KW"/>
</dbReference>
<feature type="transmembrane region" description="Helical" evidence="11">
    <location>
        <begin position="421"/>
        <end position="440"/>
    </location>
</feature>
<keyword evidence="11" id="KW-0479">Metal-binding</keyword>
<evidence type="ECO:0000256" key="11">
    <source>
        <dbReference type="RuleBase" id="RU362031"/>
    </source>
</evidence>
<name>A0A7G5MTH9_9FIRM</name>
<dbReference type="PANTHER" id="PTHR42837">
    <property type="entry name" value="REGULATOR OF SIGMA-E PROTEASE RSEP"/>
    <property type="match status" value="1"/>
</dbReference>
<evidence type="ECO:0000256" key="9">
    <source>
        <dbReference type="ARBA" id="ARBA00023049"/>
    </source>
</evidence>
<dbReference type="Gene3D" id="2.30.42.10">
    <property type="match status" value="2"/>
</dbReference>
<comment type="subcellular location">
    <subcellularLocation>
        <location evidence="2">Membrane</location>
        <topology evidence="2">Multi-pass membrane protein</topology>
    </subcellularLocation>
</comment>
<feature type="transmembrane region" description="Helical" evidence="11">
    <location>
        <begin position="375"/>
        <end position="394"/>
    </location>
</feature>